<dbReference type="OrthoDB" id="5575144at2759"/>
<feature type="compositionally biased region" description="Pro residues" evidence="7">
    <location>
        <begin position="107"/>
        <end position="122"/>
    </location>
</feature>
<dbReference type="Gene3D" id="4.10.240.10">
    <property type="entry name" value="Zn(2)-C6 fungal-type DNA-binding domain"/>
    <property type="match status" value="1"/>
</dbReference>
<dbReference type="PROSITE" id="PS50048">
    <property type="entry name" value="ZN2_CY6_FUNGAL_2"/>
    <property type="match status" value="1"/>
</dbReference>
<evidence type="ECO:0000256" key="1">
    <source>
        <dbReference type="ARBA" id="ARBA00022723"/>
    </source>
</evidence>
<dbReference type="STRING" id="1229662.W3XA35"/>
<keyword evidence="1" id="KW-0479">Metal-binding</keyword>
<dbReference type="eggNOG" id="ENOG502S5NV">
    <property type="taxonomic scope" value="Eukaryota"/>
</dbReference>
<keyword evidence="2" id="KW-0862">Zinc</keyword>
<keyword evidence="5" id="KW-0804">Transcription</keyword>
<keyword evidence="6" id="KW-0539">Nucleus</keyword>
<feature type="compositionally biased region" description="Pro residues" evidence="7">
    <location>
        <begin position="48"/>
        <end position="62"/>
    </location>
</feature>
<dbReference type="InterPro" id="IPR001138">
    <property type="entry name" value="Zn2Cys6_DnaBD"/>
</dbReference>
<organism evidence="9 10">
    <name type="scientific">Pestalotiopsis fici (strain W106-1 / CGMCC3.15140)</name>
    <dbReference type="NCBI Taxonomy" id="1229662"/>
    <lineage>
        <taxon>Eukaryota</taxon>
        <taxon>Fungi</taxon>
        <taxon>Dikarya</taxon>
        <taxon>Ascomycota</taxon>
        <taxon>Pezizomycotina</taxon>
        <taxon>Sordariomycetes</taxon>
        <taxon>Xylariomycetidae</taxon>
        <taxon>Amphisphaeriales</taxon>
        <taxon>Sporocadaceae</taxon>
        <taxon>Pestalotiopsis</taxon>
    </lineage>
</organism>
<evidence type="ECO:0000256" key="2">
    <source>
        <dbReference type="ARBA" id="ARBA00022833"/>
    </source>
</evidence>
<keyword evidence="3" id="KW-0805">Transcription regulation</keyword>
<dbReference type="SMART" id="SM00066">
    <property type="entry name" value="GAL4"/>
    <property type="match status" value="1"/>
</dbReference>
<dbReference type="RefSeq" id="XP_007831621.1">
    <property type="nucleotide sequence ID" value="XM_007833430.1"/>
</dbReference>
<evidence type="ECO:0000256" key="4">
    <source>
        <dbReference type="ARBA" id="ARBA00023125"/>
    </source>
</evidence>
<evidence type="ECO:0000313" key="9">
    <source>
        <dbReference type="EMBL" id="ETS82973.1"/>
    </source>
</evidence>
<dbReference type="AlphaFoldDB" id="W3XA35"/>
<accession>W3XA35</accession>
<dbReference type="GO" id="GO:0000981">
    <property type="term" value="F:DNA-binding transcription factor activity, RNA polymerase II-specific"/>
    <property type="evidence" value="ECO:0007669"/>
    <property type="project" value="InterPro"/>
</dbReference>
<gene>
    <name evidence="9" type="ORF">PFICI_04849</name>
</gene>
<keyword evidence="4" id="KW-0238">DNA-binding</keyword>
<dbReference type="OMA" id="VENQPMT"/>
<dbReference type="Proteomes" id="UP000030651">
    <property type="component" value="Unassembled WGS sequence"/>
</dbReference>
<evidence type="ECO:0000256" key="7">
    <source>
        <dbReference type="SAM" id="MobiDB-lite"/>
    </source>
</evidence>
<dbReference type="SUPFAM" id="SSF57701">
    <property type="entry name" value="Zn2/Cys6 DNA-binding domain"/>
    <property type="match status" value="1"/>
</dbReference>
<protein>
    <recommendedName>
        <fullName evidence="8">Zn(2)-C6 fungal-type domain-containing protein</fullName>
    </recommendedName>
</protein>
<dbReference type="Pfam" id="PF00172">
    <property type="entry name" value="Zn_clus"/>
    <property type="match status" value="1"/>
</dbReference>
<dbReference type="EMBL" id="KI912111">
    <property type="protein sequence ID" value="ETS82973.1"/>
    <property type="molecule type" value="Genomic_DNA"/>
</dbReference>
<proteinExistence type="predicted"/>
<dbReference type="HOGENOM" id="CLU_028977_0_0_1"/>
<dbReference type="KEGG" id="pfy:PFICI_04849"/>
<evidence type="ECO:0000256" key="6">
    <source>
        <dbReference type="ARBA" id="ARBA00023242"/>
    </source>
</evidence>
<dbReference type="GeneID" id="19269862"/>
<dbReference type="PANTHER" id="PTHR47659">
    <property type="entry name" value="ZN(II)2CYS6 TRANSCRIPTION FACTOR (EUROFUNG)-RELATED"/>
    <property type="match status" value="1"/>
</dbReference>
<sequence>MQAYHRPGERPYVRLGHRRGASDLARFIGDLSWADTETECRLGTRAYPSPPMSGSPPLPPKPFQEAGERGLSSFQATSHDAYRPTLTAQGAGIRGVPIPPISTQSHLPPPLPAVPGGRPYPPEIIERPEYPVGRPEESQSRPSALPPLSTSQQSHYALPPRQGPMPTTSPYSLPPRPQTADAAAYTSPRSQRKTKGHVASACVPCKRAHLRCDAQRPCSRCLSNGKEDACIDVQHKKRGRPRLREDREARFDSSRFQQHPADPMARRPVSLYAPVSAPAVAFDDPLRRSQSYRVLKSQPTDPIAPRYLERGSIGDAHIYPPPLMTPPRPLEPIAFLSVDFEIVRVSNPFVDAIGAGMAQAILGRKLEEIMAPQEKDRVAALQRALQTEQGRKEPNYLPPIFGRQELERIVHSMPLDAEYISRLPLERQDAFTFLTAQRQGRQFSVRVGLAKEDSIYFVVLVLNIQPPLYSHPSPSLHAREVPYPYHQQVLAPQLTPVSASFDMGRPKLGDLREQRDDMMPRRQTISGTQGQAGPSPGVSPNIPSYAPSSGRIEHPAGPSYQIPRSELPPARPPVQPGYQLPPIRSQGPVPDARPGRVDIGGLIDQPETSRRGP</sequence>
<evidence type="ECO:0000313" key="10">
    <source>
        <dbReference type="Proteomes" id="UP000030651"/>
    </source>
</evidence>
<keyword evidence="10" id="KW-1185">Reference proteome</keyword>
<evidence type="ECO:0000256" key="3">
    <source>
        <dbReference type="ARBA" id="ARBA00023015"/>
    </source>
</evidence>
<dbReference type="InterPro" id="IPR050335">
    <property type="entry name" value="ERT1_acuK_gluconeogen_tf"/>
</dbReference>
<dbReference type="GO" id="GO:0003677">
    <property type="term" value="F:DNA binding"/>
    <property type="evidence" value="ECO:0007669"/>
    <property type="project" value="UniProtKB-KW"/>
</dbReference>
<feature type="region of interest" description="Disordered" evidence="7">
    <location>
        <begin position="44"/>
        <end position="72"/>
    </location>
</feature>
<reference evidence="10" key="1">
    <citation type="journal article" date="2015" name="BMC Genomics">
        <title>Genomic and transcriptomic analysis of the endophytic fungus Pestalotiopsis fici reveals its lifestyle and high potential for synthesis of natural products.</title>
        <authorList>
            <person name="Wang X."/>
            <person name="Zhang X."/>
            <person name="Liu L."/>
            <person name="Xiang M."/>
            <person name="Wang W."/>
            <person name="Sun X."/>
            <person name="Che Y."/>
            <person name="Guo L."/>
            <person name="Liu G."/>
            <person name="Guo L."/>
            <person name="Wang C."/>
            <person name="Yin W.B."/>
            <person name="Stadler M."/>
            <person name="Zhang X."/>
            <person name="Liu X."/>
        </authorList>
    </citation>
    <scope>NUCLEOTIDE SEQUENCE [LARGE SCALE GENOMIC DNA]</scope>
    <source>
        <strain evidence="10">W106-1 / CGMCC3.15140</strain>
    </source>
</reference>
<feature type="compositionally biased region" description="Basic and acidic residues" evidence="7">
    <location>
        <begin position="124"/>
        <end position="139"/>
    </location>
</feature>
<dbReference type="PANTHER" id="PTHR47659:SF4">
    <property type="entry name" value="ZN(II)2CYS6 TRANSCRIPTION FACTOR (EUROFUNG)"/>
    <property type="match status" value="1"/>
</dbReference>
<feature type="domain" description="Zn(2)-C6 fungal-type" evidence="8">
    <location>
        <begin position="201"/>
        <end position="230"/>
    </location>
</feature>
<dbReference type="InterPro" id="IPR036864">
    <property type="entry name" value="Zn2-C6_fun-type_DNA-bd_sf"/>
</dbReference>
<dbReference type="CDD" id="cd00067">
    <property type="entry name" value="GAL4"/>
    <property type="match status" value="1"/>
</dbReference>
<dbReference type="PROSITE" id="PS00463">
    <property type="entry name" value="ZN2_CY6_FUNGAL_1"/>
    <property type="match status" value="1"/>
</dbReference>
<name>W3XA35_PESFW</name>
<dbReference type="InParanoid" id="W3XA35"/>
<dbReference type="GO" id="GO:0008270">
    <property type="term" value="F:zinc ion binding"/>
    <property type="evidence" value="ECO:0007669"/>
    <property type="project" value="InterPro"/>
</dbReference>
<feature type="region of interest" description="Disordered" evidence="7">
    <location>
        <begin position="91"/>
        <end position="198"/>
    </location>
</feature>
<feature type="region of interest" description="Disordered" evidence="7">
    <location>
        <begin position="524"/>
        <end position="613"/>
    </location>
</feature>
<evidence type="ECO:0000259" key="8">
    <source>
        <dbReference type="PROSITE" id="PS50048"/>
    </source>
</evidence>
<evidence type="ECO:0000256" key="5">
    <source>
        <dbReference type="ARBA" id="ARBA00023163"/>
    </source>
</evidence>